<evidence type="ECO:0008006" key="3">
    <source>
        <dbReference type="Google" id="ProtNLM"/>
    </source>
</evidence>
<dbReference type="PANTHER" id="PTHR20988:SF2">
    <property type="entry name" value="TRANSMEMBRANE PROTEIN 183A-RELATED"/>
    <property type="match status" value="1"/>
</dbReference>
<dbReference type="GO" id="GO:0019005">
    <property type="term" value="C:SCF ubiquitin ligase complex"/>
    <property type="evidence" value="ECO:0007669"/>
    <property type="project" value="TreeGrafter"/>
</dbReference>
<evidence type="ECO:0000313" key="2">
    <source>
        <dbReference type="Proteomes" id="UP000663881"/>
    </source>
</evidence>
<sequence length="335" mass="40069">MPRQTYKHSRNTSNQDSLRFAVKDFSIYDNLHSSKDSSLQKLTHLSKTLMDEQDWYEKDLDEFDDLYLSKDNSRVQQQQFISSKQKSLSILENNYYGNNYPIDLWYLIAMYIRPEDVGRFALICSATNQVVNSIVFWISLFRKYNKIQAKRTSRLLVREHVSIIRTYVIKTLYQSYPLFQERLNKTDAIQKEPHFLLSSRCVRIWYSKRTTPRELHNYYFEFCFDNDQQIKQENIQIEVLSTMFQIDNQYMIDKNSYILHVICSNFVPMGPYMGLILSKIILNVSSDYRYHKLKMWFDSSKLSVQKSKYNDSVVIIDPVLCLRVYKWYNCPANLD</sequence>
<evidence type="ECO:0000313" key="1">
    <source>
        <dbReference type="EMBL" id="CAF3779936.1"/>
    </source>
</evidence>
<comment type="caution">
    <text evidence="1">The sequence shown here is derived from an EMBL/GenBank/DDBJ whole genome shotgun (WGS) entry which is preliminary data.</text>
</comment>
<accession>A0A819A7E6</accession>
<name>A0A819A7E6_9BILA</name>
<dbReference type="Proteomes" id="UP000663881">
    <property type="component" value="Unassembled WGS sequence"/>
</dbReference>
<reference evidence="1" key="1">
    <citation type="submission" date="2021-02" db="EMBL/GenBank/DDBJ databases">
        <authorList>
            <person name="Nowell W R."/>
        </authorList>
    </citation>
    <scope>NUCLEOTIDE SEQUENCE</scope>
</reference>
<gene>
    <name evidence="1" type="ORF">OKA104_LOCUS17316</name>
</gene>
<dbReference type="AlphaFoldDB" id="A0A819A7E6"/>
<dbReference type="GO" id="GO:0031647">
    <property type="term" value="P:regulation of protein stability"/>
    <property type="evidence" value="ECO:0007669"/>
    <property type="project" value="TreeGrafter"/>
</dbReference>
<dbReference type="InterPro" id="IPR026509">
    <property type="entry name" value="TMEM183"/>
</dbReference>
<protein>
    <recommendedName>
        <fullName evidence="3">Transmembrane protein 183</fullName>
    </recommendedName>
</protein>
<proteinExistence type="predicted"/>
<dbReference type="PANTHER" id="PTHR20988">
    <property type="entry name" value="TRANSMEMBRANE PROTEIN 183A-RELATED"/>
    <property type="match status" value="1"/>
</dbReference>
<organism evidence="1 2">
    <name type="scientific">Adineta steineri</name>
    <dbReference type="NCBI Taxonomy" id="433720"/>
    <lineage>
        <taxon>Eukaryota</taxon>
        <taxon>Metazoa</taxon>
        <taxon>Spiralia</taxon>
        <taxon>Gnathifera</taxon>
        <taxon>Rotifera</taxon>
        <taxon>Eurotatoria</taxon>
        <taxon>Bdelloidea</taxon>
        <taxon>Adinetida</taxon>
        <taxon>Adinetidae</taxon>
        <taxon>Adineta</taxon>
    </lineage>
</organism>
<dbReference type="EMBL" id="CAJOAY010001028">
    <property type="protein sequence ID" value="CAF3779936.1"/>
    <property type="molecule type" value="Genomic_DNA"/>
</dbReference>